<dbReference type="RefSeq" id="WP_147871166.1">
    <property type="nucleotide sequence ID" value="NZ_CP036264.1"/>
</dbReference>
<dbReference type="InterPro" id="IPR029044">
    <property type="entry name" value="Nucleotide-diphossugar_trans"/>
</dbReference>
<protein>
    <submittedName>
        <fullName evidence="2">UDP-Glc:alpha-D-GlcNAc-diphosphoundecaprenol beta-1,3-glucosyltransferase WfgD</fullName>
        <ecNumber evidence="2">2.4.1.305</ecNumber>
    </submittedName>
</protein>
<dbReference type="InterPro" id="IPR001173">
    <property type="entry name" value="Glyco_trans_2-like"/>
</dbReference>
<gene>
    <name evidence="2" type="primary">wfgD_1</name>
    <name evidence="2" type="ORF">Mal15_62820</name>
</gene>
<evidence type="ECO:0000313" key="3">
    <source>
        <dbReference type="Proteomes" id="UP000321353"/>
    </source>
</evidence>
<sequence>MMASNPAGLTGRTMSAFVPPRTRRTGFGRVSVIIPTYNCARYIAGALQSVATQAYADLEIVVVDDGSNDDTSAAVDQSGVPCTYLMNQRSKGPAGARNQGIQHSDGDYIAFLDADDAWLPNKLNLQLAALQADRHLVAVGGVMIPWDDTSPSIAIPAAVRCYSFDEMILRNRLGTPTVVCRRDALTAVGLFDEQLNISEDYDLWLRLSRVGAVGRIETPLARYRQRPDGISAGNRDRTFALDMQFARSLPGRYADVPGIGRLVQRGLSARELERAIELCDVERRYWKAFCATVRSIRRWPWTNPLGQQRPLTRLRRVRRIMLDAVQTWRLSAANRSHAYAAQEIDR</sequence>
<dbReference type="EC" id="2.4.1.305" evidence="2"/>
<accession>A0A5B9MQF3</accession>
<dbReference type="PANTHER" id="PTHR43685:SF11">
    <property type="entry name" value="GLYCOSYLTRANSFERASE TAGX-RELATED"/>
    <property type="match status" value="1"/>
</dbReference>
<dbReference type="SUPFAM" id="SSF53448">
    <property type="entry name" value="Nucleotide-diphospho-sugar transferases"/>
    <property type="match status" value="1"/>
</dbReference>
<dbReference type="InterPro" id="IPR050834">
    <property type="entry name" value="Glycosyltransf_2"/>
</dbReference>
<dbReference type="PANTHER" id="PTHR43685">
    <property type="entry name" value="GLYCOSYLTRANSFERASE"/>
    <property type="match status" value="1"/>
</dbReference>
<keyword evidence="2" id="KW-0328">Glycosyltransferase</keyword>
<dbReference type="EMBL" id="CP036264">
    <property type="protein sequence ID" value="QEG02197.1"/>
    <property type="molecule type" value="Genomic_DNA"/>
</dbReference>
<dbReference type="Pfam" id="PF00535">
    <property type="entry name" value="Glycos_transf_2"/>
    <property type="match status" value="1"/>
</dbReference>
<keyword evidence="2" id="KW-0808">Transferase</keyword>
<name>A0A5B9MQF3_9BACT</name>
<reference evidence="2 3" key="1">
    <citation type="submission" date="2019-02" db="EMBL/GenBank/DDBJ databases">
        <title>Planctomycetal bacteria perform biofilm scaping via a novel small molecule.</title>
        <authorList>
            <person name="Jeske O."/>
            <person name="Boedeker C."/>
            <person name="Wiegand S."/>
            <person name="Breitling P."/>
            <person name="Kallscheuer N."/>
            <person name="Jogler M."/>
            <person name="Rohde M."/>
            <person name="Petersen J."/>
            <person name="Medema M.H."/>
            <person name="Surup F."/>
            <person name="Jogler C."/>
        </authorList>
    </citation>
    <scope>NUCLEOTIDE SEQUENCE [LARGE SCALE GENOMIC DNA]</scope>
    <source>
        <strain evidence="2 3">Mal15</strain>
    </source>
</reference>
<dbReference type="KEGG" id="smam:Mal15_62820"/>
<feature type="domain" description="Glycosyltransferase 2-like" evidence="1">
    <location>
        <begin position="31"/>
        <end position="145"/>
    </location>
</feature>
<evidence type="ECO:0000313" key="2">
    <source>
        <dbReference type="EMBL" id="QEG02197.1"/>
    </source>
</evidence>
<proteinExistence type="predicted"/>
<keyword evidence="3" id="KW-1185">Reference proteome</keyword>
<dbReference type="Gene3D" id="3.90.550.10">
    <property type="entry name" value="Spore Coat Polysaccharide Biosynthesis Protein SpsA, Chain A"/>
    <property type="match status" value="1"/>
</dbReference>
<evidence type="ECO:0000259" key="1">
    <source>
        <dbReference type="Pfam" id="PF00535"/>
    </source>
</evidence>
<organism evidence="2 3">
    <name type="scientific">Stieleria maiorica</name>
    <dbReference type="NCBI Taxonomy" id="2795974"/>
    <lineage>
        <taxon>Bacteria</taxon>
        <taxon>Pseudomonadati</taxon>
        <taxon>Planctomycetota</taxon>
        <taxon>Planctomycetia</taxon>
        <taxon>Pirellulales</taxon>
        <taxon>Pirellulaceae</taxon>
        <taxon>Stieleria</taxon>
    </lineage>
</organism>
<dbReference type="GO" id="GO:0016757">
    <property type="term" value="F:glycosyltransferase activity"/>
    <property type="evidence" value="ECO:0007669"/>
    <property type="project" value="UniProtKB-KW"/>
</dbReference>
<dbReference type="AlphaFoldDB" id="A0A5B9MQF3"/>
<dbReference type="Proteomes" id="UP000321353">
    <property type="component" value="Chromosome"/>
</dbReference>